<reference evidence="4 5" key="1">
    <citation type="journal article" date="2013" name="Mar. Genomics">
        <title>Expression of sulfatases in Rhodopirellula baltica and the diversity of sulfatases in the genus Rhodopirellula.</title>
        <authorList>
            <person name="Wegner C.E."/>
            <person name="Richter-Heitmann T."/>
            <person name="Klindworth A."/>
            <person name="Klockow C."/>
            <person name="Richter M."/>
            <person name="Achstetter T."/>
            <person name="Glockner F.O."/>
            <person name="Harder J."/>
        </authorList>
    </citation>
    <scope>NUCLEOTIDE SEQUENCE [LARGE SCALE GENOMIC DNA]</scope>
    <source>
        <strain evidence="4 5">SM1</strain>
    </source>
</reference>
<evidence type="ECO:0000259" key="3">
    <source>
        <dbReference type="Pfam" id="PF13439"/>
    </source>
</evidence>
<dbReference type="GO" id="GO:0009103">
    <property type="term" value="P:lipopolysaccharide biosynthetic process"/>
    <property type="evidence" value="ECO:0007669"/>
    <property type="project" value="TreeGrafter"/>
</dbReference>
<dbReference type="Proteomes" id="UP000011991">
    <property type="component" value="Unassembled WGS sequence"/>
</dbReference>
<proteinExistence type="predicted"/>
<sequence length="353" mass="39576">MRLAEQYRTFGHEVEIASFHDVPNFLPGMSKHAYFPFHVANRLGRHSDFDIVDAASGDAWLWGSIRPKNKLPAYVFRSHGLEHAVHIETLKERDAGNIQLSWKYPIYWGGLNLRAVATSARKADHCIFLNEQEKQYAVEHLGVPAEKCSISSNGLTDEFLKAATQIPICDDEFPHIAFVGSFIERKGTKYLISAMNQLLKKHPELRLGLIGTGKHESDVLSAFQVDVQDQIRVVPKFQQAELNQLLGKYQIILIPSIAEGFGKAMLEGMACGLAPIGTDGTGLASFIRHGENGLLIPTRDTDAIVKAAENLINDMEMRMRFRESSRESAKLYSWTKVATQRLAVYERLLAARD</sequence>
<dbReference type="Pfam" id="PF13439">
    <property type="entry name" value="Glyco_transf_4"/>
    <property type="match status" value="1"/>
</dbReference>
<keyword evidence="5" id="KW-1185">Reference proteome</keyword>
<gene>
    <name evidence="4" type="ORF">RMSM_07491</name>
</gene>
<keyword evidence="1 4" id="KW-0808">Transferase</keyword>
<evidence type="ECO:0000259" key="2">
    <source>
        <dbReference type="Pfam" id="PF00534"/>
    </source>
</evidence>
<evidence type="ECO:0000313" key="4">
    <source>
        <dbReference type="EMBL" id="EMI15579.1"/>
    </source>
</evidence>
<accession>M5RNL9</accession>
<dbReference type="PANTHER" id="PTHR46401">
    <property type="entry name" value="GLYCOSYLTRANSFERASE WBBK-RELATED"/>
    <property type="match status" value="1"/>
</dbReference>
<evidence type="ECO:0000313" key="5">
    <source>
        <dbReference type="Proteomes" id="UP000011991"/>
    </source>
</evidence>
<dbReference type="Gene3D" id="3.40.50.2000">
    <property type="entry name" value="Glycogen Phosphorylase B"/>
    <property type="match status" value="2"/>
</dbReference>
<organism evidence="4 5">
    <name type="scientific">Rhodopirellula maiorica SM1</name>
    <dbReference type="NCBI Taxonomy" id="1265738"/>
    <lineage>
        <taxon>Bacteria</taxon>
        <taxon>Pseudomonadati</taxon>
        <taxon>Planctomycetota</taxon>
        <taxon>Planctomycetia</taxon>
        <taxon>Pirellulales</taxon>
        <taxon>Pirellulaceae</taxon>
        <taxon>Novipirellula</taxon>
    </lineage>
</organism>
<name>M5RNL9_9BACT</name>
<dbReference type="SUPFAM" id="SSF53756">
    <property type="entry name" value="UDP-Glycosyltransferase/glycogen phosphorylase"/>
    <property type="match status" value="1"/>
</dbReference>
<dbReference type="InterPro" id="IPR028098">
    <property type="entry name" value="Glyco_trans_4-like_N"/>
</dbReference>
<dbReference type="PATRIC" id="fig|1265738.3.peg.7471"/>
<dbReference type="EMBL" id="ANOG01001066">
    <property type="protein sequence ID" value="EMI15579.1"/>
    <property type="molecule type" value="Genomic_DNA"/>
</dbReference>
<comment type="caution">
    <text evidence="4">The sequence shown here is derived from an EMBL/GenBank/DDBJ whole genome shotgun (WGS) entry which is preliminary data.</text>
</comment>
<dbReference type="CDD" id="cd03801">
    <property type="entry name" value="GT4_PimA-like"/>
    <property type="match status" value="1"/>
</dbReference>
<feature type="domain" description="Glycosyl transferase family 1" evidence="2">
    <location>
        <begin position="171"/>
        <end position="327"/>
    </location>
</feature>
<dbReference type="PANTHER" id="PTHR46401:SF2">
    <property type="entry name" value="GLYCOSYLTRANSFERASE WBBK-RELATED"/>
    <property type="match status" value="1"/>
</dbReference>
<dbReference type="InterPro" id="IPR001296">
    <property type="entry name" value="Glyco_trans_1"/>
</dbReference>
<dbReference type="Pfam" id="PF00534">
    <property type="entry name" value="Glycos_transf_1"/>
    <property type="match status" value="1"/>
</dbReference>
<feature type="domain" description="Glycosyltransferase subfamily 4-like N-terminal" evidence="3">
    <location>
        <begin position="13"/>
        <end position="156"/>
    </location>
</feature>
<protein>
    <submittedName>
        <fullName evidence="4">Group 1 family glycosyl transferase</fullName>
    </submittedName>
</protein>
<evidence type="ECO:0000256" key="1">
    <source>
        <dbReference type="ARBA" id="ARBA00022679"/>
    </source>
</evidence>
<dbReference type="GO" id="GO:0016757">
    <property type="term" value="F:glycosyltransferase activity"/>
    <property type="evidence" value="ECO:0007669"/>
    <property type="project" value="InterPro"/>
</dbReference>
<dbReference type="AlphaFoldDB" id="M5RNL9"/>